<name>A0A8S1QG49_9CILI</name>
<dbReference type="Proteomes" id="UP000692954">
    <property type="component" value="Unassembled WGS sequence"/>
</dbReference>
<evidence type="ECO:0000256" key="1">
    <source>
        <dbReference type="SAM" id="Coils"/>
    </source>
</evidence>
<feature type="coiled-coil region" evidence="1">
    <location>
        <begin position="147"/>
        <end position="174"/>
    </location>
</feature>
<dbReference type="EMBL" id="CAJJDN010000104">
    <property type="protein sequence ID" value="CAD8113717.1"/>
    <property type="molecule type" value="Genomic_DNA"/>
</dbReference>
<gene>
    <name evidence="2" type="ORF">PSON_ATCC_30995.1.T1040048</name>
</gene>
<protein>
    <submittedName>
        <fullName evidence="2">Uncharacterized protein</fullName>
    </submittedName>
</protein>
<sequence length="320" mass="37670">MSKDFIHPPCKRFGRTIFENTGFNTVRAHHSLQKDGCTRIQSLKFLARKNCKMDSSIIMMGPKKHNILKLRTNKDLCINGWDYGEKQYETKEQNRDSLIEQIRKGDEIMQKLEKYDDKIREINLYNFGYQDRFIQLINNQFKLPQDKQQKIDKIQALKKQMKKIHKQNQETLTKISQQDIDPIDSTSRIMSSSKQSNYYQLPNYSECYSIIKKCDTENNLKSRETESPNLKPIQDSKNKIFANYIKRVSKQNSQPVILSNRTSVKNNWKPLKNLLLCSGIQLGETKTQTRNKNYYTQTVFFPSESNIAKYCSLQQSQCQF</sequence>
<evidence type="ECO:0000313" key="3">
    <source>
        <dbReference type="Proteomes" id="UP000692954"/>
    </source>
</evidence>
<evidence type="ECO:0000313" key="2">
    <source>
        <dbReference type="EMBL" id="CAD8113717.1"/>
    </source>
</evidence>
<comment type="caution">
    <text evidence="2">The sequence shown here is derived from an EMBL/GenBank/DDBJ whole genome shotgun (WGS) entry which is preliminary data.</text>
</comment>
<keyword evidence="1" id="KW-0175">Coiled coil</keyword>
<keyword evidence="3" id="KW-1185">Reference proteome</keyword>
<accession>A0A8S1QG49</accession>
<reference evidence="2" key="1">
    <citation type="submission" date="2021-01" db="EMBL/GenBank/DDBJ databases">
        <authorList>
            <consortium name="Genoscope - CEA"/>
            <person name="William W."/>
        </authorList>
    </citation>
    <scope>NUCLEOTIDE SEQUENCE</scope>
</reference>
<organism evidence="2 3">
    <name type="scientific">Paramecium sonneborni</name>
    <dbReference type="NCBI Taxonomy" id="65129"/>
    <lineage>
        <taxon>Eukaryota</taxon>
        <taxon>Sar</taxon>
        <taxon>Alveolata</taxon>
        <taxon>Ciliophora</taxon>
        <taxon>Intramacronucleata</taxon>
        <taxon>Oligohymenophorea</taxon>
        <taxon>Peniculida</taxon>
        <taxon>Parameciidae</taxon>
        <taxon>Paramecium</taxon>
    </lineage>
</organism>
<dbReference type="AlphaFoldDB" id="A0A8S1QG49"/>
<proteinExistence type="predicted"/>